<reference evidence="1" key="1">
    <citation type="submission" date="2020-08" db="EMBL/GenBank/DDBJ databases">
        <title>Sulfitobacter aestuariivivens sp. nov., isolated from a tidal flat.</title>
        <authorList>
            <person name="Park S."/>
            <person name="Yoon J.-H."/>
        </authorList>
    </citation>
    <scope>NUCLEOTIDE SEQUENCE</scope>
    <source>
        <strain evidence="1">TSTF-M16</strain>
    </source>
</reference>
<proteinExistence type="predicted"/>
<dbReference type="EMBL" id="JACTAG010000001">
    <property type="protein sequence ID" value="MBD3663572.1"/>
    <property type="molecule type" value="Genomic_DNA"/>
</dbReference>
<keyword evidence="2" id="KW-1185">Reference proteome</keyword>
<dbReference type="RefSeq" id="WP_191074525.1">
    <property type="nucleotide sequence ID" value="NZ_JACTAG010000001.1"/>
</dbReference>
<evidence type="ECO:0000313" key="2">
    <source>
        <dbReference type="Proteomes" id="UP000635142"/>
    </source>
</evidence>
<accession>A0A927D519</accession>
<dbReference type="InterPro" id="IPR032710">
    <property type="entry name" value="NTF2-like_dom_sf"/>
</dbReference>
<dbReference type="InterPro" id="IPR039437">
    <property type="entry name" value="FrzH/put_lumazine-bd"/>
</dbReference>
<name>A0A927D519_9RHOB</name>
<comment type="caution">
    <text evidence="1">The sequence shown here is derived from an EMBL/GenBank/DDBJ whole genome shotgun (WGS) entry which is preliminary data.</text>
</comment>
<dbReference type="SUPFAM" id="SSF54427">
    <property type="entry name" value="NTF2-like"/>
    <property type="match status" value="1"/>
</dbReference>
<organism evidence="1 2">
    <name type="scientific">Sulfitobacter aestuariivivens</name>
    <dbReference type="NCBI Taxonomy" id="2766981"/>
    <lineage>
        <taxon>Bacteria</taxon>
        <taxon>Pseudomonadati</taxon>
        <taxon>Pseudomonadota</taxon>
        <taxon>Alphaproteobacteria</taxon>
        <taxon>Rhodobacterales</taxon>
        <taxon>Roseobacteraceae</taxon>
        <taxon>Sulfitobacter</taxon>
    </lineage>
</organism>
<dbReference type="AlphaFoldDB" id="A0A927D519"/>
<protein>
    <submittedName>
        <fullName evidence="1">Nuclear transport factor 2 family protein</fullName>
    </submittedName>
</protein>
<evidence type="ECO:0000313" key="1">
    <source>
        <dbReference type="EMBL" id="MBD3663572.1"/>
    </source>
</evidence>
<dbReference type="Gene3D" id="3.10.450.50">
    <property type="match status" value="1"/>
</dbReference>
<sequence length="127" mass="14263">MDGNAHIDADLHAVAVAYCEAVYFARAEVFESLCHKRFQMTLIEEGAATFWDKSAYLERVRGRTPFPGKAGYEILAIDQAGGDIARVHLTVDVPPLRYEDHLGFVHVDGAWKLLTKVFRTAARLEKE</sequence>
<gene>
    <name evidence="1" type="ORF">H9Q16_06535</name>
</gene>
<dbReference type="Pfam" id="PF12893">
    <property type="entry name" value="Lumazine_bd_2"/>
    <property type="match status" value="1"/>
</dbReference>
<dbReference type="Proteomes" id="UP000635142">
    <property type="component" value="Unassembled WGS sequence"/>
</dbReference>